<evidence type="ECO:0000313" key="2">
    <source>
        <dbReference type="Proteomes" id="UP000281909"/>
    </source>
</evidence>
<dbReference type="EMBL" id="LR134318">
    <property type="protein sequence ID" value="VEF11254.1"/>
    <property type="molecule type" value="Genomic_DNA"/>
</dbReference>
<gene>
    <name evidence="1" type="ORF">NCTC9428_02871</name>
</gene>
<sequence length="42" mass="4932">MTAEKMKRVYAAVSSQREVRSDLSLIYFRIMREPVENDVPSK</sequence>
<protein>
    <submittedName>
        <fullName evidence="1">Uncharacterized protein</fullName>
    </submittedName>
</protein>
<organism evidence="1 2">
    <name type="scientific">Pseudomonas fluorescens</name>
    <dbReference type="NCBI Taxonomy" id="294"/>
    <lineage>
        <taxon>Bacteria</taxon>
        <taxon>Pseudomonadati</taxon>
        <taxon>Pseudomonadota</taxon>
        <taxon>Gammaproteobacteria</taxon>
        <taxon>Pseudomonadales</taxon>
        <taxon>Pseudomonadaceae</taxon>
        <taxon>Pseudomonas</taxon>
    </lineage>
</organism>
<reference evidence="1 2" key="1">
    <citation type="submission" date="2018-12" db="EMBL/GenBank/DDBJ databases">
        <authorList>
            <consortium name="Pathogen Informatics"/>
        </authorList>
    </citation>
    <scope>NUCLEOTIDE SEQUENCE [LARGE SCALE GENOMIC DNA]</scope>
    <source>
        <strain evidence="1 2">NCTC9428</strain>
    </source>
</reference>
<evidence type="ECO:0000313" key="1">
    <source>
        <dbReference type="EMBL" id="VEF11254.1"/>
    </source>
</evidence>
<name>A0A3S4T161_PSEFL</name>
<dbReference type="AlphaFoldDB" id="A0A3S4T161"/>
<proteinExistence type="predicted"/>
<accession>A0A3S4T161</accession>
<dbReference type="Proteomes" id="UP000281909">
    <property type="component" value="Chromosome"/>
</dbReference>